<dbReference type="STRING" id="1382798.PK35_03720"/>
<dbReference type="PROSITE" id="PS51186">
    <property type="entry name" value="GNAT"/>
    <property type="match status" value="1"/>
</dbReference>
<dbReference type="PATRIC" id="fig|1382798.3.peg.1911"/>
<dbReference type="PANTHER" id="PTHR13355:SF15">
    <property type="entry name" value="GCN5-RELATED N-ACETYLTRANSFERASE 3, CHLOROPLASTIC"/>
    <property type="match status" value="1"/>
</dbReference>
<sequence>MIFRKAILKDLPEIIAMYADDELGETRERFENPLPKAYLDAFYKINEDSNQELIVVVNKSNEIIGTLQLTFIQYLNRLGSLRSQIESVRIKRNYRGKGLGKTMFKWAINRSKEKGAILVQLTSDKKRTEAIKFYESLGFSASHEGFKLQF</sequence>
<dbReference type="InterPro" id="IPR039143">
    <property type="entry name" value="GNPNAT1-like"/>
</dbReference>
<dbReference type="AlphaFoldDB" id="A0A0D7W415"/>
<accession>A0A0D7W415</accession>
<dbReference type="CDD" id="cd04301">
    <property type="entry name" value="NAT_SF"/>
    <property type="match status" value="1"/>
</dbReference>
<dbReference type="InterPro" id="IPR016181">
    <property type="entry name" value="Acyl_CoA_acyltransferase"/>
</dbReference>
<keyword evidence="3" id="KW-1185">Reference proteome</keyword>
<dbReference type="Pfam" id="PF00583">
    <property type="entry name" value="Acetyltransf_1"/>
    <property type="match status" value="1"/>
</dbReference>
<dbReference type="Gene3D" id="3.40.630.30">
    <property type="match status" value="1"/>
</dbReference>
<proteinExistence type="predicted"/>
<evidence type="ECO:0000259" key="1">
    <source>
        <dbReference type="PROSITE" id="PS51186"/>
    </source>
</evidence>
<dbReference type="SUPFAM" id="SSF55729">
    <property type="entry name" value="Acyl-CoA N-acyltransferases (Nat)"/>
    <property type="match status" value="1"/>
</dbReference>
<comment type="caution">
    <text evidence="2">The sequence shown here is derived from an EMBL/GenBank/DDBJ whole genome shotgun (WGS) entry which is preliminary data.</text>
</comment>
<dbReference type="GO" id="GO:0008080">
    <property type="term" value="F:N-acetyltransferase activity"/>
    <property type="evidence" value="ECO:0007669"/>
    <property type="project" value="TreeGrafter"/>
</dbReference>
<dbReference type="InterPro" id="IPR000182">
    <property type="entry name" value="GNAT_dom"/>
</dbReference>
<organism evidence="2 3">
    <name type="scientific">Neotamlana nanhaiensis</name>
    <dbReference type="NCBI Taxonomy" id="1382798"/>
    <lineage>
        <taxon>Bacteria</taxon>
        <taxon>Pseudomonadati</taxon>
        <taxon>Bacteroidota</taxon>
        <taxon>Flavobacteriia</taxon>
        <taxon>Flavobacteriales</taxon>
        <taxon>Flavobacteriaceae</taxon>
        <taxon>Neotamlana</taxon>
    </lineage>
</organism>
<evidence type="ECO:0000313" key="2">
    <source>
        <dbReference type="EMBL" id="KJD33865.1"/>
    </source>
</evidence>
<dbReference type="Proteomes" id="UP000032361">
    <property type="component" value="Unassembled WGS sequence"/>
</dbReference>
<dbReference type="PANTHER" id="PTHR13355">
    <property type="entry name" value="GLUCOSAMINE 6-PHOSPHATE N-ACETYLTRANSFERASE"/>
    <property type="match status" value="1"/>
</dbReference>
<feature type="domain" description="N-acetyltransferase" evidence="1">
    <location>
        <begin position="1"/>
        <end position="150"/>
    </location>
</feature>
<gene>
    <name evidence="2" type="ORF">PK35_03720</name>
</gene>
<dbReference type="RefSeq" id="WP_044625354.1">
    <property type="nucleotide sequence ID" value="NZ_JTDV01000002.1"/>
</dbReference>
<reference evidence="2 3" key="1">
    <citation type="journal article" date="2015" name="Antonie Van Leeuwenhoek">
        <title>Tamlana nanhaiensis sp. nov., isolated from surface seawater collected from the South China Sea.</title>
        <authorList>
            <person name="Liu X."/>
            <person name="Lai Q."/>
            <person name="Du Y."/>
            <person name="Li G."/>
            <person name="Sun F."/>
            <person name="Shao Z."/>
        </authorList>
    </citation>
    <scope>NUCLEOTIDE SEQUENCE [LARGE SCALE GENOMIC DNA]</scope>
    <source>
        <strain evidence="2 3">FHC16</strain>
    </source>
</reference>
<dbReference type="OrthoDB" id="9789603at2"/>
<keyword evidence="2" id="KW-0808">Transferase</keyword>
<evidence type="ECO:0000313" key="3">
    <source>
        <dbReference type="Proteomes" id="UP000032361"/>
    </source>
</evidence>
<protein>
    <submittedName>
        <fullName evidence="2">GNAT family acetyltransferase</fullName>
    </submittedName>
</protein>
<dbReference type="EMBL" id="JTDV01000002">
    <property type="protein sequence ID" value="KJD33865.1"/>
    <property type="molecule type" value="Genomic_DNA"/>
</dbReference>
<name>A0A0D7W415_9FLAO</name>